<proteinExistence type="predicted"/>
<organism evidence="1 2">
    <name type="scientific">Streptococcus ferus</name>
    <dbReference type="NCBI Taxonomy" id="1345"/>
    <lineage>
        <taxon>Bacteria</taxon>
        <taxon>Bacillati</taxon>
        <taxon>Bacillota</taxon>
        <taxon>Bacilli</taxon>
        <taxon>Lactobacillales</taxon>
        <taxon>Streptococcaceae</taxon>
        <taxon>Streptococcus</taxon>
    </lineage>
</organism>
<dbReference type="OrthoDB" id="2225130at2"/>
<dbReference type="Proteomes" id="UP000249495">
    <property type="component" value="Chromosome 1"/>
</dbReference>
<dbReference type="EMBL" id="LS483343">
    <property type="protein sequence ID" value="SQF39462.1"/>
    <property type="molecule type" value="Genomic_DNA"/>
</dbReference>
<name>A0A2X3XYD9_9STRE</name>
<dbReference type="RefSeq" id="WP_018031001.1">
    <property type="nucleotide sequence ID" value="NZ_LS483343.1"/>
</dbReference>
<accession>A0A2X3XYD9</accession>
<evidence type="ECO:0000313" key="1">
    <source>
        <dbReference type="EMBL" id="SQF39462.1"/>
    </source>
</evidence>
<dbReference type="STRING" id="1123303.GCA_000372425_01687"/>
<sequence length="202" mass="23314">MTSKRKTGCLAIFAVVLFLFGGAAYWILCFSEEKPVSSLTIGKTYDAYDRFKLLKDNRWVMLIDDSDYTQQELEDAQIDNYPEEVYPSKIFIEGSYVRKGDSYYFKRLRSVTVKFASVKAVDNKVIFEKKITKEEDPNFMEEPLLVKSKGKMIYRDMSTATNEEGAIEKMTEDIEVLEADEAIPSSIEAFLKAYTYKPKSKR</sequence>
<dbReference type="KEGG" id="sfer:NCTC12278_00346"/>
<evidence type="ECO:0008006" key="3">
    <source>
        <dbReference type="Google" id="ProtNLM"/>
    </source>
</evidence>
<evidence type="ECO:0000313" key="2">
    <source>
        <dbReference type="Proteomes" id="UP000249495"/>
    </source>
</evidence>
<dbReference type="AlphaFoldDB" id="A0A2X3XYD9"/>
<gene>
    <name evidence="1" type="ORF">NCTC12278_00346</name>
</gene>
<reference evidence="1 2" key="1">
    <citation type="submission" date="2018-06" db="EMBL/GenBank/DDBJ databases">
        <authorList>
            <consortium name="Pathogen Informatics"/>
            <person name="Doyle S."/>
        </authorList>
    </citation>
    <scope>NUCLEOTIDE SEQUENCE [LARGE SCALE GENOMIC DNA]</scope>
    <source>
        <strain evidence="1 2">NCTC12278</strain>
    </source>
</reference>
<protein>
    <recommendedName>
        <fullName evidence="3">Lipoprotein</fullName>
    </recommendedName>
</protein>
<keyword evidence="2" id="KW-1185">Reference proteome</keyword>